<reference evidence="2" key="2">
    <citation type="submission" date="2025-08" db="UniProtKB">
        <authorList>
            <consortium name="Ensembl"/>
        </authorList>
    </citation>
    <scope>IDENTIFICATION</scope>
</reference>
<dbReference type="Gene3D" id="3.30.420.10">
    <property type="entry name" value="Ribonuclease H-like superfamily/Ribonuclease H"/>
    <property type="match status" value="1"/>
</dbReference>
<name>A0A3P9BGF3_9CICH</name>
<protein>
    <recommendedName>
        <fullName evidence="1">Integrase catalytic domain-containing protein</fullName>
    </recommendedName>
</protein>
<dbReference type="AlphaFoldDB" id="A0A3P9BGF3"/>
<accession>A0A3P9BGF3</accession>
<proteinExistence type="predicted"/>
<dbReference type="GeneTree" id="ENSGT00940000165266"/>
<dbReference type="PROSITE" id="PS50994">
    <property type="entry name" value="INTEGRASE"/>
    <property type="match status" value="1"/>
</dbReference>
<keyword evidence="3" id="KW-1185">Reference proteome</keyword>
<reference evidence="2" key="3">
    <citation type="submission" date="2025-09" db="UniProtKB">
        <authorList>
            <consortium name="Ensembl"/>
        </authorList>
    </citation>
    <scope>IDENTIFICATION</scope>
</reference>
<sequence>MKFHDVLHGCHTGGLSWEEGKILLHELILDFFGHNWQSNSSYFPSFVLKYELAGKSSAAGTVIFFFQQASCFVTVNYGKKLTVQSLTANKHFHLPLLHHQKCAKGKTCGDTASDGYQGRLQISKEELENVLSLKTSFTEAASILSISRPTLYKLLQDYNISESKFNVISDHELDQIVSQIKTEHPNVGEVMLMGHLRSKNIVVQRWRVRKSLRRVDSAGVLSRRRTAVARRVYSVPHPNFIWHIDGNHKLIRWKFVVHGAIDGYSRMLMFLQCSSNNRAETVKALFTAAVGQFGRPLHIRTDHGGENAQIWEDMRASRGESSVLMGSSVHNQRIERFNRDLNNNCSRIYAPIFYELESLGILDLENATDLFCLHYVFLPRINCTLKEFKAGYNNHSVSTEGNRTPIQLFACGTHVSHRHNPELSTAEVSIPSLSNSESRFCPCLKKKSLIKLLYYTSDFIDLSLKIQS</sequence>
<dbReference type="Proteomes" id="UP000265160">
    <property type="component" value="LG8"/>
</dbReference>
<dbReference type="InterPro" id="IPR001584">
    <property type="entry name" value="Integrase_cat-core"/>
</dbReference>
<dbReference type="STRING" id="106582.ENSMZEP00005008967"/>
<dbReference type="InterPro" id="IPR036397">
    <property type="entry name" value="RNaseH_sf"/>
</dbReference>
<dbReference type="GO" id="GO:0003676">
    <property type="term" value="F:nucleic acid binding"/>
    <property type="evidence" value="ECO:0007669"/>
    <property type="project" value="InterPro"/>
</dbReference>
<dbReference type="Ensembl" id="ENSMZET00005009311.1">
    <property type="protein sequence ID" value="ENSMZEP00005008967.1"/>
    <property type="gene ID" value="ENSMZEG00005006794.1"/>
</dbReference>
<reference evidence="2 3" key="1">
    <citation type="journal article" date="2014" name="Nature">
        <title>The genomic substrate for adaptive radiation in African cichlid fish.</title>
        <authorList>
            <person name="Brawand D."/>
            <person name="Wagner C.E."/>
            <person name="Li Y.I."/>
            <person name="Malinsky M."/>
            <person name="Keller I."/>
            <person name="Fan S."/>
            <person name="Simakov O."/>
            <person name="Ng A.Y."/>
            <person name="Lim Z.W."/>
            <person name="Bezault E."/>
            <person name="Turner-Maier J."/>
            <person name="Johnson J."/>
            <person name="Alcazar R."/>
            <person name="Noh H.J."/>
            <person name="Russell P."/>
            <person name="Aken B."/>
            <person name="Alfoldi J."/>
            <person name="Amemiya C."/>
            <person name="Azzouzi N."/>
            <person name="Baroiller J.F."/>
            <person name="Barloy-Hubler F."/>
            <person name="Berlin A."/>
            <person name="Bloomquist R."/>
            <person name="Carleton K.L."/>
            <person name="Conte M.A."/>
            <person name="D'Cotta H."/>
            <person name="Eshel O."/>
            <person name="Gaffney L."/>
            <person name="Galibert F."/>
            <person name="Gante H.F."/>
            <person name="Gnerre S."/>
            <person name="Greuter L."/>
            <person name="Guyon R."/>
            <person name="Haddad N.S."/>
            <person name="Haerty W."/>
            <person name="Harris R.M."/>
            <person name="Hofmann H.A."/>
            <person name="Hourlier T."/>
            <person name="Hulata G."/>
            <person name="Jaffe D.B."/>
            <person name="Lara M."/>
            <person name="Lee A.P."/>
            <person name="MacCallum I."/>
            <person name="Mwaiko S."/>
            <person name="Nikaido M."/>
            <person name="Nishihara H."/>
            <person name="Ozouf-Costaz C."/>
            <person name="Penman D.J."/>
            <person name="Przybylski D."/>
            <person name="Rakotomanga M."/>
            <person name="Renn S.C.P."/>
            <person name="Ribeiro F.J."/>
            <person name="Ron M."/>
            <person name="Salzburger W."/>
            <person name="Sanchez-Pulido L."/>
            <person name="Santos M.E."/>
            <person name="Searle S."/>
            <person name="Sharpe T."/>
            <person name="Swofford R."/>
            <person name="Tan F.J."/>
            <person name="Williams L."/>
            <person name="Young S."/>
            <person name="Yin S."/>
            <person name="Okada N."/>
            <person name="Kocher T.D."/>
            <person name="Miska E.A."/>
            <person name="Lander E.S."/>
            <person name="Venkatesh B."/>
            <person name="Fernald R.D."/>
            <person name="Meyer A."/>
            <person name="Ponting C.P."/>
            <person name="Streelman J.T."/>
            <person name="Lindblad-Toh K."/>
            <person name="Seehausen O."/>
            <person name="Di Palma F."/>
        </authorList>
    </citation>
    <scope>NUCLEOTIDE SEQUENCE</scope>
</reference>
<evidence type="ECO:0000313" key="3">
    <source>
        <dbReference type="Proteomes" id="UP000265160"/>
    </source>
</evidence>
<evidence type="ECO:0000313" key="2">
    <source>
        <dbReference type="Ensembl" id="ENSMZEP00005008967.1"/>
    </source>
</evidence>
<organism evidence="2 3">
    <name type="scientific">Maylandia zebra</name>
    <name type="common">zebra mbuna</name>
    <dbReference type="NCBI Taxonomy" id="106582"/>
    <lineage>
        <taxon>Eukaryota</taxon>
        <taxon>Metazoa</taxon>
        <taxon>Chordata</taxon>
        <taxon>Craniata</taxon>
        <taxon>Vertebrata</taxon>
        <taxon>Euteleostomi</taxon>
        <taxon>Actinopterygii</taxon>
        <taxon>Neopterygii</taxon>
        <taxon>Teleostei</taxon>
        <taxon>Neoteleostei</taxon>
        <taxon>Acanthomorphata</taxon>
        <taxon>Ovalentaria</taxon>
        <taxon>Cichlomorphae</taxon>
        <taxon>Cichliformes</taxon>
        <taxon>Cichlidae</taxon>
        <taxon>African cichlids</taxon>
        <taxon>Pseudocrenilabrinae</taxon>
        <taxon>Haplochromini</taxon>
        <taxon>Maylandia</taxon>
        <taxon>Maylandia zebra complex</taxon>
    </lineage>
</organism>
<dbReference type="InterPro" id="IPR012337">
    <property type="entry name" value="RNaseH-like_sf"/>
</dbReference>
<evidence type="ECO:0000259" key="1">
    <source>
        <dbReference type="PROSITE" id="PS50994"/>
    </source>
</evidence>
<dbReference type="GO" id="GO:0015074">
    <property type="term" value="P:DNA integration"/>
    <property type="evidence" value="ECO:0007669"/>
    <property type="project" value="InterPro"/>
</dbReference>
<feature type="domain" description="Integrase catalytic" evidence="1">
    <location>
        <begin position="232"/>
        <end position="413"/>
    </location>
</feature>
<dbReference type="InterPro" id="IPR058913">
    <property type="entry name" value="Integrase_dom_put"/>
</dbReference>
<dbReference type="Pfam" id="PF24764">
    <property type="entry name" value="rva_4"/>
    <property type="match status" value="1"/>
</dbReference>
<dbReference type="PANTHER" id="PTHR46791:SF7">
    <property type="entry name" value="INTEGRASE CATALYTIC DOMAIN-CONTAINING PROTEIN"/>
    <property type="match status" value="1"/>
</dbReference>
<dbReference type="SUPFAM" id="SSF53098">
    <property type="entry name" value="Ribonuclease H-like"/>
    <property type="match status" value="1"/>
</dbReference>
<dbReference type="PANTHER" id="PTHR46791">
    <property type="entry name" value="EXPRESSED PROTEIN"/>
    <property type="match status" value="1"/>
</dbReference>